<feature type="transmembrane region" description="Helical" evidence="16">
    <location>
        <begin position="124"/>
        <end position="151"/>
    </location>
</feature>
<organism evidence="17 18">
    <name type="scientific">Salipiger thiooxidans</name>
    <dbReference type="NCBI Taxonomy" id="282683"/>
    <lineage>
        <taxon>Bacteria</taxon>
        <taxon>Pseudomonadati</taxon>
        <taxon>Pseudomonadota</taxon>
        <taxon>Alphaproteobacteria</taxon>
        <taxon>Rhodobacterales</taxon>
        <taxon>Roseobacteraceae</taxon>
        <taxon>Salipiger</taxon>
    </lineage>
</organism>
<keyword evidence="18" id="KW-1185">Reference proteome</keyword>
<accession>A0A1G7HKS3</accession>
<gene>
    <name evidence="17" type="ORF">SAMN04488105_11131</name>
</gene>
<evidence type="ECO:0000256" key="8">
    <source>
        <dbReference type="ARBA" id="ARBA00023002"/>
    </source>
</evidence>
<dbReference type="EMBL" id="FNAV01000011">
    <property type="protein sequence ID" value="SDF01097.1"/>
    <property type="molecule type" value="Genomic_DNA"/>
</dbReference>
<keyword evidence="4" id="KW-0997">Cell inner membrane</keyword>
<comment type="subcellular location">
    <subcellularLocation>
        <location evidence="1">Cell inner membrane</location>
        <topology evidence="1">Multi-pass membrane protein</topology>
    </subcellularLocation>
</comment>
<comment type="similarity">
    <text evidence="13">Belongs to the DsbB family. DsbI subfamily.</text>
</comment>
<evidence type="ECO:0000256" key="4">
    <source>
        <dbReference type="ARBA" id="ARBA00022519"/>
    </source>
</evidence>
<name>A0A1G7HKS3_9RHOB</name>
<dbReference type="GO" id="GO:0005886">
    <property type="term" value="C:plasma membrane"/>
    <property type="evidence" value="ECO:0007669"/>
    <property type="project" value="UniProtKB-SubCell"/>
</dbReference>
<dbReference type="GO" id="GO:0015035">
    <property type="term" value="F:protein-disulfide reductase activity"/>
    <property type="evidence" value="ECO:0007669"/>
    <property type="project" value="InterPro"/>
</dbReference>
<evidence type="ECO:0000313" key="18">
    <source>
        <dbReference type="Proteomes" id="UP000198994"/>
    </source>
</evidence>
<dbReference type="PANTHER" id="PTHR36570">
    <property type="entry name" value="DISULFIDE BOND FORMATION PROTEIN B"/>
    <property type="match status" value="1"/>
</dbReference>
<keyword evidence="7 16" id="KW-1133">Transmembrane helix</keyword>
<protein>
    <recommendedName>
        <fullName evidence="15">Putative protein-disulfide oxidoreductase DsbI</fullName>
    </recommendedName>
</protein>
<dbReference type="InterPro" id="IPR024199">
    <property type="entry name" value="Uncharacterised_DsbB"/>
</dbReference>
<comment type="function">
    <text evidence="12">Required for disulfide bond formation in some proteins. Part of a redox system composed of DsbI and DsbL that mediates formation of an essential disulfide bond in AssT.</text>
</comment>
<dbReference type="OrthoDB" id="9808637at2"/>
<dbReference type="AlphaFoldDB" id="A0A1G7HKS3"/>
<keyword evidence="3" id="KW-1003">Cell membrane</keyword>
<keyword evidence="10" id="KW-1015">Disulfide bond</keyword>
<dbReference type="InterPro" id="IPR003752">
    <property type="entry name" value="DiS_bond_form_DsbB/BdbC"/>
</dbReference>
<dbReference type="Proteomes" id="UP000198994">
    <property type="component" value="Unassembled WGS sequence"/>
</dbReference>
<evidence type="ECO:0000256" key="5">
    <source>
        <dbReference type="ARBA" id="ARBA00022692"/>
    </source>
</evidence>
<keyword evidence="11" id="KW-0676">Redox-active center</keyword>
<proteinExistence type="inferred from homology"/>
<keyword evidence="2" id="KW-0813">Transport</keyword>
<evidence type="ECO:0000256" key="3">
    <source>
        <dbReference type="ARBA" id="ARBA00022475"/>
    </source>
</evidence>
<evidence type="ECO:0000256" key="12">
    <source>
        <dbReference type="ARBA" id="ARBA00037310"/>
    </source>
</evidence>
<dbReference type="SUPFAM" id="SSF158442">
    <property type="entry name" value="DsbB-like"/>
    <property type="match status" value="1"/>
</dbReference>
<evidence type="ECO:0000256" key="2">
    <source>
        <dbReference type="ARBA" id="ARBA00022448"/>
    </source>
</evidence>
<evidence type="ECO:0000256" key="13">
    <source>
        <dbReference type="ARBA" id="ARBA00038060"/>
    </source>
</evidence>
<evidence type="ECO:0000256" key="16">
    <source>
        <dbReference type="SAM" id="Phobius"/>
    </source>
</evidence>
<evidence type="ECO:0000256" key="11">
    <source>
        <dbReference type="ARBA" id="ARBA00023284"/>
    </source>
</evidence>
<evidence type="ECO:0000256" key="1">
    <source>
        <dbReference type="ARBA" id="ARBA00004429"/>
    </source>
</evidence>
<dbReference type="InterPro" id="IPR050183">
    <property type="entry name" value="DsbB"/>
</dbReference>
<evidence type="ECO:0000256" key="10">
    <source>
        <dbReference type="ARBA" id="ARBA00023157"/>
    </source>
</evidence>
<reference evidence="18" key="1">
    <citation type="submission" date="2016-10" db="EMBL/GenBank/DDBJ databases">
        <authorList>
            <person name="Varghese N."/>
            <person name="Submissions S."/>
        </authorList>
    </citation>
    <scope>NUCLEOTIDE SEQUENCE [LARGE SCALE GENOMIC DNA]</scope>
    <source>
        <strain evidence="18">DSM 10146</strain>
    </source>
</reference>
<evidence type="ECO:0000256" key="9">
    <source>
        <dbReference type="ARBA" id="ARBA00023136"/>
    </source>
</evidence>
<dbReference type="GO" id="GO:0006457">
    <property type="term" value="P:protein folding"/>
    <property type="evidence" value="ECO:0007669"/>
    <property type="project" value="InterPro"/>
</dbReference>
<dbReference type="STRING" id="282683.SAMN04488105_11131"/>
<keyword evidence="9 16" id="KW-0472">Membrane</keyword>
<dbReference type="Gene3D" id="1.20.1550.10">
    <property type="entry name" value="DsbB-like"/>
    <property type="match status" value="1"/>
</dbReference>
<dbReference type="InterPro" id="IPR023380">
    <property type="entry name" value="DsbB-like_sf"/>
</dbReference>
<dbReference type="Pfam" id="PF02600">
    <property type="entry name" value="DsbB"/>
    <property type="match status" value="1"/>
</dbReference>
<evidence type="ECO:0000313" key="17">
    <source>
        <dbReference type="EMBL" id="SDF01097.1"/>
    </source>
</evidence>
<sequence>MRLTRTFLILLAAAGSVALLLGAFGFQVLGGLTPCKLCIWQRWPHAAAVVIAGAAIATRSAFLPWLGAIAALTSGAIGVYHTGVERAWWPGPTSCTSSAPVTGISADDLLNQIMSAEIHRCDEVIWQLMGLSMASWNAIASVVLAAIWVAAARKSHG</sequence>
<dbReference type="PIRSF" id="PIRSF033913">
    <property type="entry name" value="S-S_format_DsbB"/>
    <property type="match status" value="1"/>
</dbReference>
<keyword evidence="8" id="KW-0560">Oxidoreductase</keyword>
<dbReference type="RefSeq" id="WP_008885912.1">
    <property type="nucleotide sequence ID" value="NZ_FNAV01000011.1"/>
</dbReference>
<evidence type="ECO:0000256" key="7">
    <source>
        <dbReference type="ARBA" id="ARBA00022989"/>
    </source>
</evidence>
<evidence type="ECO:0000256" key="14">
    <source>
        <dbReference type="ARBA" id="ARBA00038526"/>
    </source>
</evidence>
<keyword evidence="6" id="KW-0249">Electron transport</keyword>
<evidence type="ECO:0000256" key="6">
    <source>
        <dbReference type="ARBA" id="ARBA00022982"/>
    </source>
</evidence>
<keyword evidence="5 16" id="KW-0812">Transmembrane</keyword>
<dbReference type="PANTHER" id="PTHR36570:SF1">
    <property type="entry name" value="PROTEIN-DISULFIDE OXIDOREDUCTASE DSBI"/>
    <property type="match status" value="1"/>
</dbReference>
<comment type="subunit">
    <text evidence="14">Interacts with DsbL.</text>
</comment>
<evidence type="ECO:0000256" key="15">
    <source>
        <dbReference type="ARBA" id="ARBA00039389"/>
    </source>
</evidence>